<protein>
    <submittedName>
        <fullName evidence="1">Uncharacterized protein</fullName>
    </submittedName>
</protein>
<evidence type="ECO:0000313" key="2">
    <source>
        <dbReference type="Proteomes" id="UP001055101"/>
    </source>
</evidence>
<reference evidence="1" key="2">
    <citation type="submission" date="2021-08" db="EMBL/GenBank/DDBJ databases">
        <authorList>
            <person name="Tani A."/>
            <person name="Ola A."/>
            <person name="Ogura Y."/>
            <person name="Katsura K."/>
            <person name="Hayashi T."/>
        </authorList>
    </citation>
    <scope>NUCLEOTIDE SEQUENCE</scope>
    <source>
        <strain evidence="1">DSM 23674</strain>
    </source>
</reference>
<keyword evidence="2" id="KW-1185">Reference proteome</keyword>
<reference evidence="1" key="1">
    <citation type="journal article" date="2021" name="Front. Microbiol.">
        <title>Comprehensive Comparative Genomics and Phenotyping of Methylobacterium Species.</title>
        <authorList>
            <person name="Alessa O."/>
            <person name="Ogura Y."/>
            <person name="Fujitani Y."/>
            <person name="Takami H."/>
            <person name="Hayashi T."/>
            <person name="Sahin N."/>
            <person name="Tani A."/>
        </authorList>
    </citation>
    <scope>NUCLEOTIDE SEQUENCE</scope>
    <source>
        <strain evidence="1">DSM 23674</strain>
    </source>
</reference>
<organism evidence="1 2">
    <name type="scientific">Methylobacterium thuringiense</name>
    <dbReference type="NCBI Taxonomy" id="1003091"/>
    <lineage>
        <taxon>Bacteria</taxon>
        <taxon>Pseudomonadati</taxon>
        <taxon>Pseudomonadota</taxon>
        <taxon>Alphaproteobacteria</taxon>
        <taxon>Hyphomicrobiales</taxon>
        <taxon>Methylobacteriaceae</taxon>
        <taxon>Methylobacterium</taxon>
    </lineage>
</organism>
<evidence type="ECO:0000313" key="1">
    <source>
        <dbReference type="EMBL" id="GJE56662.1"/>
    </source>
</evidence>
<proteinExistence type="predicted"/>
<dbReference type="Proteomes" id="UP001055101">
    <property type="component" value="Unassembled WGS sequence"/>
</dbReference>
<name>A0ABQ4TR96_9HYPH</name>
<accession>A0ABQ4TR96</accession>
<comment type="caution">
    <text evidence="1">The sequence shown here is derived from an EMBL/GenBank/DDBJ whole genome shotgun (WGS) entry which is preliminary data.</text>
</comment>
<dbReference type="EMBL" id="BPRA01000014">
    <property type="protein sequence ID" value="GJE56662.1"/>
    <property type="molecule type" value="Genomic_DNA"/>
</dbReference>
<dbReference type="RefSeq" id="WP_283206826.1">
    <property type="nucleotide sequence ID" value="NZ_BPRA01000014.1"/>
</dbReference>
<gene>
    <name evidence="1" type="ORF">EKPJFOCH_3170</name>
</gene>
<sequence>MAGFLAQLIVDTNPALRIARSERTQTAVALYARMAGIPGGRWRA</sequence>